<dbReference type="SMART" id="SM00880">
    <property type="entry name" value="CHAD"/>
    <property type="match status" value="1"/>
</dbReference>
<dbReference type="RefSeq" id="WP_067867937.1">
    <property type="nucleotide sequence ID" value="NZ_JAAXOP010000002.1"/>
</dbReference>
<feature type="domain" description="CHAD" evidence="1">
    <location>
        <begin position="2"/>
        <end position="285"/>
    </location>
</feature>
<dbReference type="EMBL" id="JAAXOP010000002">
    <property type="protein sequence ID" value="NKY49572.1"/>
    <property type="molecule type" value="Genomic_DNA"/>
</dbReference>
<keyword evidence="3" id="KW-1185">Reference proteome</keyword>
<name>A0A846XU67_9NOCA</name>
<proteinExistence type="predicted"/>
<evidence type="ECO:0000259" key="1">
    <source>
        <dbReference type="PROSITE" id="PS51708"/>
    </source>
</evidence>
<protein>
    <submittedName>
        <fullName evidence="2">CHAD domain-containing protein</fullName>
    </submittedName>
</protein>
<evidence type="ECO:0000313" key="2">
    <source>
        <dbReference type="EMBL" id="NKY49572.1"/>
    </source>
</evidence>
<reference evidence="2 3" key="1">
    <citation type="submission" date="2020-04" db="EMBL/GenBank/DDBJ databases">
        <title>MicrobeNet Type strains.</title>
        <authorList>
            <person name="Nicholson A.C."/>
        </authorList>
    </citation>
    <scope>NUCLEOTIDE SEQUENCE [LARGE SCALE GENOMIC DNA]</scope>
    <source>
        <strain evidence="2 3">JCM 12354</strain>
    </source>
</reference>
<dbReference type="InterPro" id="IPR038186">
    <property type="entry name" value="CHAD_dom_sf"/>
</dbReference>
<organism evidence="2 3">
    <name type="scientific">Nocardia vermiculata</name>
    <dbReference type="NCBI Taxonomy" id="257274"/>
    <lineage>
        <taxon>Bacteria</taxon>
        <taxon>Bacillati</taxon>
        <taxon>Actinomycetota</taxon>
        <taxon>Actinomycetes</taxon>
        <taxon>Mycobacteriales</taxon>
        <taxon>Nocardiaceae</taxon>
        <taxon>Nocardia</taxon>
    </lineage>
</organism>
<gene>
    <name evidence="2" type="ORF">HGA08_05010</name>
</gene>
<dbReference type="Proteomes" id="UP000565711">
    <property type="component" value="Unassembled WGS sequence"/>
</dbReference>
<dbReference type="Gene3D" id="1.40.20.10">
    <property type="entry name" value="CHAD domain"/>
    <property type="match status" value="1"/>
</dbReference>
<accession>A0A846XU67</accession>
<comment type="caution">
    <text evidence="2">The sequence shown here is derived from an EMBL/GenBank/DDBJ whole genome shotgun (WGS) entry which is preliminary data.</text>
</comment>
<dbReference type="InterPro" id="IPR007899">
    <property type="entry name" value="CHAD_dom"/>
</dbReference>
<dbReference type="PANTHER" id="PTHR39339:SF1">
    <property type="entry name" value="CHAD DOMAIN-CONTAINING PROTEIN"/>
    <property type="match status" value="1"/>
</dbReference>
<evidence type="ECO:0000313" key="3">
    <source>
        <dbReference type="Proteomes" id="UP000565711"/>
    </source>
</evidence>
<dbReference type="Pfam" id="PF05235">
    <property type="entry name" value="CHAD"/>
    <property type="match status" value="1"/>
</dbReference>
<dbReference type="AlphaFoldDB" id="A0A846XU67"/>
<sequence>MSSAAGPAIVTALGDDVDRLLSAEPQVRADRYDSVHQMRVATRRLRSVLRSYRKVFHRAQIDALRDELRWLAGLLGTARDAEVRAERFAALLDEHPDIAHHLGHRLVSTERTAYTDAHRAVLDALDSDRYAALRDRLLRLRTDPPLHRRRAARGDREVFSAAVRADIRRLDRRVRAETAVDDADRVESLHDIRKAAKRLRYCAESAERVLDGPAEEVARRAKKIQSVLGDHRDAIEALATIATRAEFARSHGVDITAYEQLCAMEADAARRALDRYPGTVAFLRDDPLSYESGGRPH</sequence>
<dbReference type="PANTHER" id="PTHR39339">
    <property type="entry name" value="SLR1444 PROTEIN"/>
    <property type="match status" value="1"/>
</dbReference>
<dbReference type="PROSITE" id="PS51708">
    <property type="entry name" value="CHAD"/>
    <property type="match status" value="1"/>
</dbReference>